<feature type="transmembrane region" description="Helical" evidence="2">
    <location>
        <begin position="226"/>
        <end position="245"/>
    </location>
</feature>
<keyword evidence="2" id="KW-1133">Transmembrane helix</keyword>
<evidence type="ECO:0000313" key="4">
    <source>
        <dbReference type="Proteomes" id="UP000799777"/>
    </source>
</evidence>
<reference evidence="3" key="1">
    <citation type="journal article" date="2020" name="Stud. Mycol.">
        <title>101 Dothideomycetes genomes: a test case for predicting lifestyles and emergence of pathogens.</title>
        <authorList>
            <person name="Haridas S."/>
            <person name="Albert R."/>
            <person name="Binder M."/>
            <person name="Bloem J."/>
            <person name="Labutti K."/>
            <person name="Salamov A."/>
            <person name="Andreopoulos B."/>
            <person name="Baker S."/>
            <person name="Barry K."/>
            <person name="Bills G."/>
            <person name="Bluhm B."/>
            <person name="Cannon C."/>
            <person name="Castanera R."/>
            <person name="Culley D."/>
            <person name="Daum C."/>
            <person name="Ezra D."/>
            <person name="Gonzalez J."/>
            <person name="Henrissat B."/>
            <person name="Kuo A."/>
            <person name="Liang C."/>
            <person name="Lipzen A."/>
            <person name="Lutzoni F."/>
            <person name="Magnuson J."/>
            <person name="Mondo S."/>
            <person name="Nolan M."/>
            <person name="Ohm R."/>
            <person name="Pangilinan J."/>
            <person name="Park H.-J."/>
            <person name="Ramirez L."/>
            <person name="Alfaro M."/>
            <person name="Sun H."/>
            <person name="Tritt A."/>
            <person name="Yoshinaga Y."/>
            <person name="Zwiers L.-H."/>
            <person name="Turgeon B."/>
            <person name="Goodwin S."/>
            <person name="Spatafora J."/>
            <person name="Crous P."/>
            <person name="Grigoriev I."/>
        </authorList>
    </citation>
    <scope>NUCLEOTIDE SEQUENCE</scope>
    <source>
        <strain evidence="3">CBS 110217</strain>
    </source>
</reference>
<organism evidence="3 4">
    <name type="scientific">Setomelanomma holmii</name>
    <dbReference type="NCBI Taxonomy" id="210430"/>
    <lineage>
        <taxon>Eukaryota</taxon>
        <taxon>Fungi</taxon>
        <taxon>Dikarya</taxon>
        <taxon>Ascomycota</taxon>
        <taxon>Pezizomycotina</taxon>
        <taxon>Dothideomycetes</taxon>
        <taxon>Pleosporomycetidae</taxon>
        <taxon>Pleosporales</taxon>
        <taxon>Pleosporineae</taxon>
        <taxon>Phaeosphaeriaceae</taxon>
        <taxon>Setomelanomma</taxon>
    </lineage>
</organism>
<feature type="transmembrane region" description="Helical" evidence="2">
    <location>
        <begin position="6"/>
        <end position="24"/>
    </location>
</feature>
<evidence type="ECO:0000256" key="1">
    <source>
        <dbReference type="SAM" id="MobiDB-lite"/>
    </source>
</evidence>
<accession>A0A9P4HJ22</accession>
<keyword evidence="2" id="KW-0472">Membrane</keyword>
<feature type="transmembrane region" description="Helical" evidence="2">
    <location>
        <begin position="302"/>
        <end position="320"/>
    </location>
</feature>
<evidence type="ECO:0000313" key="3">
    <source>
        <dbReference type="EMBL" id="KAF2034475.1"/>
    </source>
</evidence>
<protein>
    <submittedName>
        <fullName evidence="3">Uncharacterized protein</fullName>
    </submittedName>
</protein>
<evidence type="ECO:0000256" key="2">
    <source>
        <dbReference type="SAM" id="Phobius"/>
    </source>
</evidence>
<sequence>MIGIDVVALVASIISPFSGVAAYLESRTRRKAKKRPQERGQLTQILRTLQTLVLEDAVEFTLIRNIINRSRADSISALAQQYQRLSVAAPITNNTLHPKKRKVDPSSDLRAAKLRTSDEQLRYHRAQSCAERKEELDQIGPLPMYKLPKAEEVCQSMPNEGKGSQISFCTGALELQRHINRHLLDKECQMCKGSGDRGRDGAQPVSIRANSSQSISREARTTTTTMLSGVYLTLILSILFSLSLVQGTGTRSLGLSPSTLTTSYPASTQSPDPVLSSLSERISSVSASIASVRSESALAPAYAQYVAILGGAAMMGVGMLV</sequence>
<keyword evidence="4" id="KW-1185">Reference proteome</keyword>
<proteinExistence type="predicted"/>
<dbReference type="EMBL" id="ML978161">
    <property type="protein sequence ID" value="KAF2034475.1"/>
    <property type="molecule type" value="Genomic_DNA"/>
</dbReference>
<name>A0A9P4HJ22_9PLEO</name>
<feature type="region of interest" description="Disordered" evidence="1">
    <location>
        <begin position="193"/>
        <end position="219"/>
    </location>
</feature>
<gene>
    <name evidence="3" type="ORF">EK21DRAFT_85499</name>
</gene>
<dbReference type="AlphaFoldDB" id="A0A9P4HJ22"/>
<dbReference type="Proteomes" id="UP000799777">
    <property type="component" value="Unassembled WGS sequence"/>
</dbReference>
<comment type="caution">
    <text evidence="3">The sequence shown here is derived from an EMBL/GenBank/DDBJ whole genome shotgun (WGS) entry which is preliminary data.</text>
</comment>
<feature type="compositionally biased region" description="Polar residues" evidence="1">
    <location>
        <begin position="208"/>
        <end position="219"/>
    </location>
</feature>
<keyword evidence="2" id="KW-0812">Transmembrane</keyword>